<evidence type="ECO:0000313" key="3">
    <source>
        <dbReference type="EMBL" id="RKP18378.1"/>
    </source>
</evidence>
<sequence length="183" mass="21868">MLMCCFHVTSNIKKHFRNIRNNKSEETEDLLFQYQWKKGYFGEEKIFQGSFKEIKKQYSQYAFEKNRDGFLCQHKAKKTKNYFLTDSNNGKWHCNCPFFVKWKICKHIPMLLKKLNIAQDDIPDIRSFASTRKRKNIDNDAVEDIALKGRRRQARKALEIDEQMIIIYLNCIILIHVCVTSLF</sequence>
<protein>
    <recommendedName>
        <fullName evidence="2">SWIM-type domain-containing protein</fullName>
    </recommendedName>
</protein>
<keyword evidence="1" id="KW-0863">Zinc-finger</keyword>
<feature type="domain" description="SWIM-type" evidence="2">
    <location>
        <begin position="82"/>
        <end position="116"/>
    </location>
</feature>
<proteinExistence type="predicted"/>
<keyword evidence="1" id="KW-0479">Metal-binding</keyword>
<evidence type="ECO:0000256" key="1">
    <source>
        <dbReference type="PROSITE-ProRule" id="PRU00325"/>
    </source>
</evidence>
<evidence type="ECO:0000259" key="2">
    <source>
        <dbReference type="PROSITE" id="PS50966"/>
    </source>
</evidence>
<dbReference type="AlphaFoldDB" id="A0A4P9YGQ2"/>
<dbReference type="InterPro" id="IPR007527">
    <property type="entry name" value="Znf_SWIM"/>
</dbReference>
<dbReference type="PROSITE" id="PS50966">
    <property type="entry name" value="ZF_SWIM"/>
    <property type="match status" value="1"/>
</dbReference>
<name>A0A4P9YGQ2_ROZAC</name>
<evidence type="ECO:0000313" key="4">
    <source>
        <dbReference type="Proteomes" id="UP000281549"/>
    </source>
</evidence>
<keyword evidence="1" id="KW-0862">Zinc</keyword>
<organism evidence="3 4">
    <name type="scientific">Rozella allomycis (strain CSF55)</name>
    <dbReference type="NCBI Taxonomy" id="988480"/>
    <lineage>
        <taxon>Eukaryota</taxon>
        <taxon>Fungi</taxon>
        <taxon>Fungi incertae sedis</taxon>
        <taxon>Cryptomycota</taxon>
        <taxon>Cryptomycota incertae sedis</taxon>
        <taxon>Rozella</taxon>
    </lineage>
</organism>
<gene>
    <name evidence="3" type="ORF">ROZALSC1DRAFT_23292</name>
</gene>
<dbReference type="GO" id="GO:0008270">
    <property type="term" value="F:zinc ion binding"/>
    <property type="evidence" value="ECO:0007669"/>
    <property type="project" value="UniProtKB-KW"/>
</dbReference>
<reference evidence="4" key="1">
    <citation type="journal article" date="2018" name="Nat. Microbiol.">
        <title>Leveraging single-cell genomics to expand the fungal tree of life.</title>
        <authorList>
            <person name="Ahrendt S.R."/>
            <person name="Quandt C.A."/>
            <person name="Ciobanu D."/>
            <person name="Clum A."/>
            <person name="Salamov A."/>
            <person name="Andreopoulos B."/>
            <person name="Cheng J.F."/>
            <person name="Woyke T."/>
            <person name="Pelin A."/>
            <person name="Henrissat B."/>
            <person name="Reynolds N.K."/>
            <person name="Benny G.L."/>
            <person name="Smith M.E."/>
            <person name="James T.Y."/>
            <person name="Grigoriev I.V."/>
        </authorList>
    </citation>
    <scope>NUCLEOTIDE SEQUENCE [LARGE SCALE GENOMIC DNA]</scope>
    <source>
        <strain evidence="4">CSF55</strain>
    </source>
</reference>
<dbReference type="EMBL" id="ML005478">
    <property type="protein sequence ID" value="RKP18378.1"/>
    <property type="molecule type" value="Genomic_DNA"/>
</dbReference>
<dbReference type="Proteomes" id="UP000281549">
    <property type="component" value="Unassembled WGS sequence"/>
</dbReference>
<accession>A0A4P9YGQ2</accession>